<gene>
    <name evidence="3" type="ORF">A8F95_14630</name>
</gene>
<dbReference type="RefSeq" id="WP_065411844.1">
    <property type="nucleotide sequence ID" value="NZ_MAYT01000030.1"/>
</dbReference>
<feature type="transmembrane region" description="Helical" evidence="1">
    <location>
        <begin position="118"/>
        <end position="139"/>
    </location>
</feature>
<dbReference type="EMBL" id="MAYT01000030">
    <property type="protein sequence ID" value="OCA81948.1"/>
    <property type="molecule type" value="Genomic_DNA"/>
</dbReference>
<feature type="transmembrane region" description="Helical" evidence="1">
    <location>
        <begin position="81"/>
        <end position="98"/>
    </location>
</feature>
<evidence type="ECO:0000313" key="3">
    <source>
        <dbReference type="EMBL" id="OCA81948.1"/>
    </source>
</evidence>
<organism evidence="3 4">
    <name type="scientific">Pseudobacillus wudalianchiensis</name>
    <dbReference type="NCBI Taxonomy" id="1743143"/>
    <lineage>
        <taxon>Bacteria</taxon>
        <taxon>Bacillati</taxon>
        <taxon>Bacillota</taxon>
        <taxon>Bacilli</taxon>
        <taxon>Bacillales</taxon>
        <taxon>Bacillaceae</taxon>
        <taxon>Pseudobacillus</taxon>
    </lineage>
</organism>
<protein>
    <recommendedName>
        <fullName evidence="2">Phosphatidic acid phosphatase type 2/haloperoxidase domain-containing protein</fullName>
    </recommendedName>
</protein>
<evidence type="ECO:0000256" key="1">
    <source>
        <dbReference type="SAM" id="Phobius"/>
    </source>
</evidence>
<dbReference type="InterPro" id="IPR000326">
    <property type="entry name" value="PAP2/HPO"/>
</dbReference>
<sequence length="203" mass="23529">MTGKISIWISLLLFVILSLTYKQPLVEKYDTEVILFFERIRTGFFNDLFYLFTQIGSIKVLLPVAVVVSLLMVVQKQYRQAFFVMLAFWGARWTNQFLKEMFERERPSFHPLIEAGSYSFPSGHTMNSTIFLGFLFYLFIYILQIGNRYSFIWLMATIATVTLIAISRVYLGVHYLSDIIAGACAGLVVLSFIIYLYNRSARL</sequence>
<keyword evidence="1" id="KW-0812">Transmembrane</keyword>
<proteinExistence type="predicted"/>
<feature type="domain" description="Phosphatidic acid phosphatase type 2/haloperoxidase" evidence="2">
    <location>
        <begin position="80"/>
        <end position="194"/>
    </location>
</feature>
<name>A0A1B9ADP1_9BACI</name>
<evidence type="ECO:0000259" key="2">
    <source>
        <dbReference type="SMART" id="SM00014"/>
    </source>
</evidence>
<comment type="caution">
    <text evidence="3">The sequence shown here is derived from an EMBL/GenBank/DDBJ whole genome shotgun (WGS) entry which is preliminary data.</text>
</comment>
<keyword evidence="1" id="KW-1133">Transmembrane helix</keyword>
<dbReference type="AlphaFoldDB" id="A0A1B9ADP1"/>
<feature type="transmembrane region" description="Helical" evidence="1">
    <location>
        <begin position="151"/>
        <end position="173"/>
    </location>
</feature>
<dbReference type="SUPFAM" id="SSF48317">
    <property type="entry name" value="Acid phosphatase/Vanadium-dependent haloperoxidase"/>
    <property type="match status" value="1"/>
</dbReference>
<dbReference type="Proteomes" id="UP000092578">
    <property type="component" value="Unassembled WGS sequence"/>
</dbReference>
<feature type="transmembrane region" description="Helical" evidence="1">
    <location>
        <begin position="179"/>
        <end position="197"/>
    </location>
</feature>
<keyword evidence="4" id="KW-1185">Reference proteome</keyword>
<keyword evidence="1" id="KW-0472">Membrane</keyword>
<feature type="transmembrane region" description="Helical" evidence="1">
    <location>
        <begin position="48"/>
        <end position="74"/>
    </location>
</feature>
<dbReference type="Pfam" id="PF01569">
    <property type="entry name" value="PAP2"/>
    <property type="match status" value="1"/>
</dbReference>
<dbReference type="InterPro" id="IPR036938">
    <property type="entry name" value="PAP2/HPO_sf"/>
</dbReference>
<reference evidence="4" key="1">
    <citation type="submission" date="2016-05" db="EMBL/GenBank/DDBJ databases">
        <authorList>
            <person name="Liu B."/>
            <person name="Wang J."/>
            <person name="Zhu Y."/>
            <person name="Liu G."/>
            <person name="Chen Q."/>
            <person name="Chen Z."/>
            <person name="Lan J."/>
            <person name="Che J."/>
            <person name="Ge C."/>
            <person name="Shi H."/>
            <person name="Pan Z."/>
            <person name="Liu X."/>
        </authorList>
    </citation>
    <scope>NUCLEOTIDE SEQUENCE [LARGE SCALE GENOMIC DNA]</scope>
    <source>
        <strain evidence="4">FJAT-27215</strain>
    </source>
</reference>
<dbReference type="Gene3D" id="1.20.144.10">
    <property type="entry name" value="Phosphatidic acid phosphatase type 2/haloperoxidase"/>
    <property type="match status" value="2"/>
</dbReference>
<dbReference type="CDD" id="cd03392">
    <property type="entry name" value="PAP2_like_2"/>
    <property type="match status" value="1"/>
</dbReference>
<dbReference type="PANTHER" id="PTHR14969">
    <property type="entry name" value="SPHINGOSINE-1-PHOSPHATE PHOSPHOHYDROLASE"/>
    <property type="match status" value="1"/>
</dbReference>
<accession>A0A1B9ADP1</accession>
<dbReference type="SMART" id="SM00014">
    <property type="entry name" value="acidPPc"/>
    <property type="match status" value="1"/>
</dbReference>
<evidence type="ECO:0000313" key="4">
    <source>
        <dbReference type="Proteomes" id="UP000092578"/>
    </source>
</evidence>
<dbReference type="PANTHER" id="PTHR14969:SF13">
    <property type="entry name" value="AT30094P"/>
    <property type="match status" value="1"/>
</dbReference>